<reference evidence="2 3" key="1">
    <citation type="submission" date="2014-12" db="EMBL/GenBank/DDBJ databases">
        <title>Draft genome sequences of 29 type strains of Enterococci.</title>
        <authorList>
            <person name="Zhong Z."/>
            <person name="Sun Z."/>
            <person name="Liu W."/>
            <person name="Zhang W."/>
            <person name="Zhang H."/>
        </authorList>
    </citation>
    <scope>NUCLEOTIDE SEQUENCE [LARGE SCALE GENOMIC DNA]</scope>
    <source>
        <strain evidence="2 3">DSM 15687</strain>
    </source>
</reference>
<keyword evidence="3" id="KW-1185">Reference proteome</keyword>
<dbReference type="Proteomes" id="UP000182152">
    <property type="component" value="Unassembled WGS sequence"/>
</dbReference>
<name>A0A1L8WCA7_9ENTE</name>
<gene>
    <name evidence="2" type="ORF">RV14_GL001122</name>
</gene>
<dbReference type="EMBL" id="JXLB01000023">
    <property type="protein sequence ID" value="OJG78660.1"/>
    <property type="molecule type" value="Genomic_DNA"/>
</dbReference>
<proteinExistence type="predicted"/>
<accession>A0A1L8WCA7</accession>
<evidence type="ECO:0000313" key="2">
    <source>
        <dbReference type="EMBL" id="OJG78660.1"/>
    </source>
</evidence>
<evidence type="ECO:0000256" key="1">
    <source>
        <dbReference type="SAM" id="Phobius"/>
    </source>
</evidence>
<organism evidence="2 3">
    <name type="scientific">Enterococcus ratti</name>
    <dbReference type="NCBI Taxonomy" id="150033"/>
    <lineage>
        <taxon>Bacteria</taxon>
        <taxon>Bacillati</taxon>
        <taxon>Bacillota</taxon>
        <taxon>Bacilli</taxon>
        <taxon>Lactobacillales</taxon>
        <taxon>Enterococcaceae</taxon>
        <taxon>Enterococcus</taxon>
    </lineage>
</organism>
<keyword evidence="1" id="KW-0472">Membrane</keyword>
<sequence>MTSGPTSDQASSPIFFLLSLPFMSLLVSVESFISFDFNGQI</sequence>
<keyword evidence="1" id="KW-1133">Transmembrane helix</keyword>
<comment type="caution">
    <text evidence="2">The sequence shown here is derived from an EMBL/GenBank/DDBJ whole genome shotgun (WGS) entry which is preliminary data.</text>
</comment>
<keyword evidence="1" id="KW-0812">Transmembrane</keyword>
<protein>
    <submittedName>
        <fullName evidence="2">Uncharacterized protein</fullName>
    </submittedName>
</protein>
<evidence type="ECO:0000313" key="3">
    <source>
        <dbReference type="Proteomes" id="UP000182152"/>
    </source>
</evidence>
<feature type="transmembrane region" description="Helical" evidence="1">
    <location>
        <begin position="14"/>
        <end position="35"/>
    </location>
</feature>
<dbReference type="AlphaFoldDB" id="A0A1L8WCA7"/>